<dbReference type="OrthoDB" id="66620at2759"/>
<protein>
    <recommendedName>
        <fullName evidence="11">ABC transporter domain-containing protein</fullName>
    </recommendedName>
</protein>
<evidence type="ECO:0000256" key="7">
    <source>
        <dbReference type="ARBA" id="ARBA00022989"/>
    </source>
</evidence>
<dbReference type="InterPro" id="IPR050352">
    <property type="entry name" value="ABCG_transporters"/>
</dbReference>
<dbReference type="SMART" id="SM00382">
    <property type="entry name" value="AAA"/>
    <property type="match status" value="1"/>
</dbReference>
<evidence type="ECO:0000256" key="1">
    <source>
        <dbReference type="ARBA" id="ARBA00004141"/>
    </source>
</evidence>
<feature type="transmembrane region" description="Helical" evidence="10">
    <location>
        <begin position="509"/>
        <end position="535"/>
    </location>
</feature>
<feature type="domain" description="ABC transporter" evidence="11">
    <location>
        <begin position="72"/>
        <end position="328"/>
    </location>
</feature>
<gene>
    <name evidence="12" type="ORF">DCAR_023702</name>
    <name evidence="13" type="ORF">DCAR_0727188</name>
</gene>
<dbReference type="InterPro" id="IPR003439">
    <property type="entry name" value="ABC_transporter-like_ATP-bd"/>
</dbReference>
<dbReference type="Proteomes" id="UP000077755">
    <property type="component" value="Chromosome 7"/>
</dbReference>
<evidence type="ECO:0000256" key="2">
    <source>
        <dbReference type="ARBA" id="ARBA00005814"/>
    </source>
</evidence>
<feature type="region of interest" description="Disordered" evidence="9">
    <location>
        <begin position="1"/>
        <end position="22"/>
    </location>
</feature>
<feature type="transmembrane region" description="Helical" evidence="10">
    <location>
        <begin position="437"/>
        <end position="455"/>
    </location>
</feature>
<dbReference type="GO" id="GO:0140359">
    <property type="term" value="F:ABC-type transporter activity"/>
    <property type="evidence" value="ECO:0007669"/>
    <property type="project" value="InterPro"/>
</dbReference>
<dbReference type="SUPFAM" id="SSF52540">
    <property type="entry name" value="P-loop containing nucleoside triphosphate hydrolases"/>
    <property type="match status" value="1"/>
</dbReference>
<evidence type="ECO:0000313" key="13">
    <source>
        <dbReference type="EMBL" id="WOH07755.1"/>
    </source>
</evidence>
<dbReference type="KEGG" id="dcr:108196792"/>
<dbReference type="Pfam" id="PF01061">
    <property type="entry name" value="ABC2_membrane"/>
    <property type="match status" value="1"/>
</dbReference>
<dbReference type="InterPro" id="IPR043926">
    <property type="entry name" value="ABCG_dom"/>
</dbReference>
<dbReference type="InterPro" id="IPR027417">
    <property type="entry name" value="P-loop_NTPase"/>
</dbReference>
<dbReference type="Pfam" id="PF00005">
    <property type="entry name" value="ABC_tran"/>
    <property type="match status" value="1"/>
</dbReference>
<evidence type="ECO:0000256" key="9">
    <source>
        <dbReference type="SAM" id="MobiDB-lite"/>
    </source>
</evidence>
<feature type="transmembrane region" description="Helical" evidence="10">
    <location>
        <begin position="541"/>
        <end position="568"/>
    </location>
</feature>
<evidence type="ECO:0000256" key="3">
    <source>
        <dbReference type="ARBA" id="ARBA00022448"/>
    </source>
</evidence>
<keyword evidence="8 10" id="KW-0472">Membrane</keyword>
<dbReference type="AlphaFoldDB" id="A0A164SSB6"/>
<dbReference type="Gramene" id="KZM86568">
    <property type="protein sequence ID" value="KZM86568"/>
    <property type="gene ID" value="DCAR_023702"/>
</dbReference>
<evidence type="ECO:0000256" key="8">
    <source>
        <dbReference type="ARBA" id="ARBA00023136"/>
    </source>
</evidence>
<evidence type="ECO:0000313" key="12">
    <source>
        <dbReference type="EMBL" id="KZM86568.1"/>
    </source>
</evidence>
<dbReference type="PANTHER" id="PTHR48041:SF24">
    <property type="entry name" value="ABC TRANSPORTER G FAMILY MEMBER 21"/>
    <property type="match status" value="1"/>
</dbReference>
<dbReference type="GO" id="GO:0005886">
    <property type="term" value="C:plasma membrane"/>
    <property type="evidence" value="ECO:0007669"/>
    <property type="project" value="TreeGrafter"/>
</dbReference>
<comment type="subcellular location">
    <subcellularLocation>
        <location evidence="1">Membrane</location>
        <topology evidence="1">Multi-pass membrane protein</topology>
    </subcellularLocation>
</comment>
<name>A0A164SSB6_DAUCS</name>
<keyword evidence="14" id="KW-1185">Reference proteome</keyword>
<dbReference type="InterPro" id="IPR017871">
    <property type="entry name" value="ABC_transporter-like_CS"/>
</dbReference>
<evidence type="ECO:0000256" key="5">
    <source>
        <dbReference type="ARBA" id="ARBA00022741"/>
    </source>
</evidence>
<dbReference type="InterPro" id="IPR003593">
    <property type="entry name" value="AAA+_ATPase"/>
</dbReference>
<evidence type="ECO:0000256" key="6">
    <source>
        <dbReference type="ARBA" id="ARBA00022840"/>
    </source>
</evidence>
<feature type="compositionally biased region" description="Polar residues" evidence="9">
    <location>
        <begin position="9"/>
        <end position="22"/>
    </location>
</feature>
<dbReference type="FunFam" id="3.40.50.300:FF:000337">
    <property type="entry name" value="ABC transporter G family member 22"/>
    <property type="match status" value="1"/>
</dbReference>
<dbReference type="PROSITE" id="PS00211">
    <property type="entry name" value="ABC_TRANSPORTER_1"/>
    <property type="match status" value="1"/>
</dbReference>
<accession>A0A164SSB6</accession>
<evidence type="ECO:0000313" key="14">
    <source>
        <dbReference type="Proteomes" id="UP000077755"/>
    </source>
</evidence>
<dbReference type="Pfam" id="PF19055">
    <property type="entry name" value="ABC2_membrane_7"/>
    <property type="match status" value="1"/>
</dbReference>
<dbReference type="OMA" id="WMFFAIS"/>
<dbReference type="PANTHER" id="PTHR48041">
    <property type="entry name" value="ABC TRANSPORTER G FAMILY MEMBER 28"/>
    <property type="match status" value="1"/>
</dbReference>
<dbReference type="GO" id="GO:0016887">
    <property type="term" value="F:ATP hydrolysis activity"/>
    <property type="evidence" value="ECO:0007669"/>
    <property type="project" value="InterPro"/>
</dbReference>
<evidence type="ECO:0000259" key="11">
    <source>
        <dbReference type="PROSITE" id="PS50893"/>
    </source>
</evidence>
<keyword evidence="3" id="KW-0813">Transport</keyword>
<proteinExistence type="inferred from homology"/>
<dbReference type="PROSITE" id="PS50893">
    <property type="entry name" value="ABC_TRANSPORTER_2"/>
    <property type="match status" value="1"/>
</dbReference>
<dbReference type="EMBL" id="CP093349">
    <property type="protein sequence ID" value="WOH07755.1"/>
    <property type="molecule type" value="Genomic_DNA"/>
</dbReference>
<dbReference type="InterPro" id="IPR013525">
    <property type="entry name" value="ABC2_TM"/>
</dbReference>
<dbReference type="EMBL" id="LNRQ01000007">
    <property type="protein sequence ID" value="KZM86568.1"/>
    <property type="molecule type" value="Genomic_DNA"/>
</dbReference>
<keyword evidence="7 10" id="KW-1133">Transmembrane helix</keyword>
<reference evidence="12" key="1">
    <citation type="journal article" date="2016" name="Nat. Genet.">
        <title>A high-quality carrot genome assembly provides new insights into carotenoid accumulation and asterid genome evolution.</title>
        <authorList>
            <person name="Iorizzo M."/>
            <person name="Ellison S."/>
            <person name="Senalik D."/>
            <person name="Zeng P."/>
            <person name="Satapoomin P."/>
            <person name="Huang J."/>
            <person name="Bowman M."/>
            <person name="Iovene M."/>
            <person name="Sanseverino W."/>
            <person name="Cavagnaro P."/>
            <person name="Yildiz M."/>
            <person name="Macko-Podgorni A."/>
            <person name="Moranska E."/>
            <person name="Grzebelus E."/>
            <person name="Grzebelus D."/>
            <person name="Ashrafi H."/>
            <person name="Zheng Z."/>
            <person name="Cheng S."/>
            <person name="Spooner D."/>
            <person name="Van Deynze A."/>
            <person name="Simon P."/>
        </authorList>
    </citation>
    <scope>NUCLEOTIDE SEQUENCE [LARGE SCALE GENOMIC DNA]</scope>
    <source>
        <tissue evidence="12">Leaf</tissue>
    </source>
</reference>
<keyword evidence="4 10" id="KW-0812">Transmembrane</keyword>
<dbReference type="GO" id="GO:0005524">
    <property type="term" value="F:ATP binding"/>
    <property type="evidence" value="ECO:0007669"/>
    <property type="project" value="UniProtKB-KW"/>
</dbReference>
<evidence type="ECO:0000256" key="4">
    <source>
        <dbReference type="ARBA" id="ARBA00022692"/>
    </source>
</evidence>
<dbReference type="Gene3D" id="3.40.50.300">
    <property type="entry name" value="P-loop containing nucleotide triphosphate hydrolases"/>
    <property type="match status" value="1"/>
</dbReference>
<comment type="similarity">
    <text evidence="2">Belongs to the ABC transporter superfamily. ABCG family. Eye pigment precursor importer (TC 3.A.1.204) subfamily.</text>
</comment>
<keyword evidence="5" id="KW-0547">Nucleotide-binding</keyword>
<feature type="transmembrane region" description="Helical" evidence="10">
    <location>
        <begin position="652"/>
        <end position="674"/>
    </location>
</feature>
<sequence>MMPLDQHDQATTPRSPISIQVNNKPDNISVYAEPFDSAGNTRPCGEEQVSNQQTASPVGVSVLRTSRCSVTLKFEDVGYSIKLPGDSGGKYLASCKPNKHAIKTLLNGVSGIVKPGELLAMLGPSGSGKTTLLTALAGRLPGKISGKITYNGVPFSSSIRHKTGFVTQDDILYPHLTVLETLTYAALLRLPKTLTKEEKIEQAELVIMELGLTRCRNSLVGGPLIRGVSGGERKRVSIGQEMLVNPGLLLLDEPTSGLDSTTAQRIVMTLRGLARGGRTVITTIHQPSSRLFRMFDKVLVLSEGSPIYSGNAEQVMEYFSSIGYAPGFNYVNPADFLLDLANGVAPDLRQDESPEFHGIKDQHDDQNLIKKSLVGSYKKSIYPCLKEEIARTCQDPPGGPLAARRSENQWTTSWWLQFKVLLVRGLRERKHESYSGLRIFQVMSVSILSGLLWWHSDTSHIQDQVGLLFFFSIFWGFFPLFNAIFAFPQERPMLTRERSSSMYRLSSYYFARIAGDLPMELILPTIFVTITYWMGGLKPSFLTFSLTLSIILFNVLVSQGLGLALGAILMDLKKATALSSVIMLVFLLVGGYYIQQMPVFIAWMKYLSFSHYCYKLLVGVQYTKDEVYECALGVHCRVQDFPAIKVVGIGNLVWDVAALTVMLIGFRVLAYIGLRRSQFH</sequence>
<organism evidence="12">
    <name type="scientific">Daucus carota subsp. sativus</name>
    <name type="common">Carrot</name>
    <dbReference type="NCBI Taxonomy" id="79200"/>
    <lineage>
        <taxon>Eukaryota</taxon>
        <taxon>Viridiplantae</taxon>
        <taxon>Streptophyta</taxon>
        <taxon>Embryophyta</taxon>
        <taxon>Tracheophyta</taxon>
        <taxon>Spermatophyta</taxon>
        <taxon>Magnoliopsida</taxon>
        <taxon>eudicotyledons</taxon>
        <taxon>Gunneridae</taxon>
        <taxon>Pentapetalae</taxon>
        <taxon>asterids</taxon>
        <taxon>campanulids</taxon>
        <taxon>Apiales</taxon>
        <taxon>Apiaceae</taxon>
        <taxon>Apioideae</taxon>
        <taxon>Scandiceae</taxon>
        <taxon>Daucinae</taxon>
        <taxon>Daucus</taxon>
        <taxon>Daucus sect. Daucus</taxon>
    </lineage>
</organism>
<feature type="transmembrane region" description="Helical" evidence="10">
    <location>
        <begin position="575"/>
        <end position="594"/>
    </location>
</feature>
<feature type="transmembrane region" description="Helical" evidence="10">
    <location>
        <begin position="467"/>
        <end position="488"/>
    </location>
</feature>
<evidence type="ECO:0000256" key="10">
    <source>
        <dbReference type="SAM" id="Phobius"/>
    </source>
</evidence>
<keyword evidence="6" id="KW-0067">ATP-binding</keyword>
<reference evidence="13" key="2">
    <citation type="submission" date="2022-03" db="EMBL/GenBank/DDBJ databases">
        <title>Draft title - Genomic analysis of global carrot germplasm unveils the trajectory of domestication and the origin of high carotenoid orange carrot.</title>
        <authorList>
            <person name="Iorizzo M."/>
            <person name="Ellison S."/>
            <person name="Senalik D."/>
            <person name="Macko-Podgorni A."/>
            <person name="Grzebelus D."/>
            <person name="Bostan H."/>
            <person name="Rolling W."/>
            <person name="Curaba J."/>
            <person name="Simon P."/>
        </authorList>
    </citation>
    <scope>NUCLEOTIDE SEQUENCE</scope>
    <source>
        <tissue evidence="13">Leaf</tissue>
    </source>
</reference>